<dbReference type="AlphaFoldDB" id="A0A0D2LGZ5"/>
<dbReference type="Proteomes" id="UP000054498">
    <property type="component" value="Unassembled WGS sequence"/>
</dbReference>
<feature type="region of interest" description="Disordered" evidence="2">
    <location>
        <begin position="296"/>
        <end position="347"/>
    </location>
</feature>
<evidence type="ECO:0000313" key="4">
    <source>
        <dbReference type="Proteomes" id="UP000054498"/>
    </source>
</evidence>
<organism evidence="3 4">
    <name type="scientific">Monoraphidium neglectum</name>
    <dbReference type="NCBI Taxonomy" id="145388"/>
    <lineage>
        <taxon>Eukaryota</taxon>
        <taxon>Viridiplantae</taxon>
        <taxon>Chlorophyta</taxon>
        <taxon>core chlorophytes</taxon>
        <taxon>Chlorophyceae</taxon>
        <taxon>CS clade</taxon>
        <taxon>Sphaeropleales</taxon>
        <taxon>Selenastraceae</taxon>
        <taxon>Monoraphidium</taxon>
    </lineage>
</organism>
<feature type="compositionally biased region" description="Basic and acidic residues" evidence="2">
    <location>
        <begin position="305"/>
        <end position="314"/>
    </location>
</feature>
<protein>
    <submittedName>
        <fullName evidence="3">Uncharacterized protein</fullName>
    </submittedName>
</protein>
<accession>A0A0D2LGZ5</accession>
<dbReference type="OrthoDB" id="10680444at2759"/>
<name>A0A0D2LGZ5_9CHLO</name>
<gene>
    <name evidence="3" type="ORF">MNEG_2200</name>
</gene>
<keyword evidence="1" id="KW-0175">Coiled coil</keyword>
<keyword evidence="4" id="KW-1185">Reference proteome</keyword>
<feature type="coiled-coil region" evidence="1">
    <location>
        <begin position="198"/>
        <end position="232"/>
    </location>
</feature>
<dbReference type="STRING" id="145388.A0A0D2LGZ5"/>
<dbReference type="GeneID" id="25735078"/>
<dbReference type="EMBL" id="KK100460">
    <property type="protein sequence ID" value="KIZ05764.1"/>
    <property type="molecule type" value="Genomic_DNA"/>
</dbReference>
<dbReference type="RefSeq" id="XP_013904783.1">
    <property type="nucleotide sequence ID" value="XM_014049329.1"/>
</dbReference>
<dbReference type="KEGG" id="mng:MNEG_2200"/>
<reference evidence="3 4" key="1">
    <citation type="journal article" date="2013" name="BMC Genomics">
        <title>Reconstruction of the lipid metabolism for the microalga Monoraphidium neglectum from its genome sequence reveals characteristics suitable for biofuel production.</title>
        <authorList>
            <person name="Bogen C."/>
            <person name="Al-Dilaimi A."/>
            <person name="Albersmeier A."/>
            <person name="Wichmann J."/>
            <person name="Grundmann M."/>
            <person name="Rupp O."/>
            <person name="Lauersen K.J."/>
            <person name="Blifernez-Klassen O."/>
            <person name="Kalinowski J."/>
            <person name="Goesmann A."/>
            <person name="Mussgnug J.H."/>
            <person name="Kruse O."/>
        </authorList>
    </citation>
    <scope>NUCLEOTIDE SEQUENCE [LARGE SCALE GENOMIC DNA]</scope>
    <source>
        <strain evidence="3 4">SAG 48.87</strain>
    </source>
</reference>
<evidence type="ECO:0000256" key="1">
    <source>
        <dbReference type="SAM" id="Coils"/>
    </source>
</evidence>
<proteinExistence type="predicted"/>
<evidence type="ECO:0000313" key="3">
    <source>
        <dbReference type="EMBL" id="KIZ05764.1"/>
    </source>
</evidence>
<evidence type="ECO:0000256" key="2">
    <source>
        <dbReference type="SAM" id="MobiDB-lite"/>
    </source>
</evidence>
<sequence>MSQDEGTAVVAQDVAVDEVELGSAPSKKQLQKKERALAGALAGELSGELARLGSAVLDQSGGGTPAQRAWAKQKRRDLRQLTAKVADPGVPLEERLRLLQRALASEVEAHIAMEQRALAAEARTAAAKQQADADVAKANASAADSRELTLKLERLCRQMQEQLRVANEASGGWQKRYQLMERQVDALKEITSVSKQQHEALETRNAVLEKANESLRQQAEDLAERMGKHQQHLSAFEDIKAQIQEHGKMFETFDSMKDLLKRQSDEHTLLTTHLESKQQEVSELRDALEKAKQVIELQDATNKQARAEYDRQAKEYTQSVKNAKKGTPREALSAHPHPAPPSQYPAP</sequence>
<feature type="compositionally biased region" description="Pro residues" evidence="2">
    <location>
        <begin position="337"/>
        <end position="347"/>
    </location>
</feature>